<feature type="domain" description="Response regulatory" evidence="8">
    <location>
        <begin position="1076"/>
        <end position="1190"/>
    </location>
</feature>
<dbReference type="Gene3D" id="3.40.50.2300">
    <property type="match status" value="1"/>
</dbReference>
<feature type="domain" description="PAC" evidence="10">
    <location>
        <begin position="769"/>
        <end position="821"/>
    </location>
</feature>
<dbReference type="InterPro" id="IPR036890">
    <property type="entry name" value="HATPase_C_sf"/>
</dbReference>
<dbReference type="GO" id="GO:0000155">
    <property type="term" value="F:phosphorelay sensor kinase activity"/>
    <property type="evidence" value="ECO:0007669"/>
    <property type="project" value="InterPro"/>
</dbReference>
<dbReference type="AlphaFoldDB" id="A0A7V1PVI7"/>
<dbReference type="InterPro" id="IPR052162">
    <property type="entry name" value="Sensor_kinase/Photoreceptor"/>
</dbReference>
<dbReference type="SUPFAM" id="SSF55781">
    <property type="entry name" value="GAF domain-like"/>
    <property type="match status" value="1"/>
</dbReference>
<evidence type="ECO:0000259" key="8">
    <source>
        <dbReference type="PROSITE" id="PS50110"/>
    </source>
</evidence>
<dbReference type="SMART" id="SM00388">
    <property type="entry name" value="HisKA"/>
    <property type="match status" value="1"/>
</dbReference>
<dbReference type="SUPFAM" id="SSF55874">
    <property type="entry name" value="ATPase domain of HSP90 chaperone/DNA topoisomerase II/histidine kinase"/>
    <property type="match status" value="1"/>
</dbReference>
<feature type="domain" description="PAC" evidence="10">
    <location>
        <begin position="392"/>
        <end position="443"/>
    </location>
</feature>
<feature type="domain" description="PAC" evidence="10">
    <location>
        <begin position="648"/>
        <end position="700"/>
    </location>
</feature>
<dbReference type="SMART" id="SM00086">
    <property type="entry name" value="PAC"/>
    <property type="match status" value="5"/>
</dbReference>
<dbReference type="PROSITE" id="PS50110">
    <property type="entry name" value="RESPONSE_REGULATORY"/>
    <property type="match status" value="1"/>
</dbReference>
<feature type="domain" description="Histidine kinase" evidence="7">
    <location>
        <begin position="834"/>
        <end position="1056"/>
    </location>
</feature>
<evidence type="ECO:0000259" key="10">
    <source>
        <dbReference type="PROSITE" id="PS50113"/>
    </source>
</evidence>
<dbReference type="CDD" id="cd00082">
    <property type="entry name" value="HisKA"/>
    <property type="match status" value="1"/>
</dbReference>
<dbReference type="PROSITE" id="PS50113">
    <property type="entry name" value="PAC"/>
    <property type="match status" value="5"/>
</dbReference>
<evidence type="ECO:0000256" key="3">
    <source>
        <dbReference type="ARBA" id="ARBA00022553"/>
    </source>
</evidence>
<evidence type="ECO:0000259" key="9">
    <source>
        <dbReference type="PROSITE" id="PS50112"/>
    </source>
</evidence>
<feature type="domain" description="PAC" evidence="10">
    <location>
        <begin position="518"/>
        <end position="570"/>
    </location>
</feature>
<keyword evidence="5" id="KW-0418">Kinase</keyword>
<dbReference type="InterPro" id="IPR036097">
    <property type="entry name" value="HisK_dim/P_sf"/>
</dbReference>
<dbReference type="InterPro" id="IPR035965">
    <property type="entry name" value="PAS-like_dom_sf"/>
</dbReference>
<dbReference type="Pfam" id="PF00512">
    <property type="entry name" value="HisKA"/>
    <property type="match status" value="1"/>
</dbReference>
<dbReference type="Pfam" id="PF00072">
    <property type="entry name" value="Response_reg"/>
    <property type="match status" value="1"/>
</dbReference>
<feature type="domain" description="PAS" evidence="9">
    <location>
        <begin position="697"/>
        <end position="748"/>
    </location>
</feature>
<feature type="domain" description="PAS" evidence="9">
    <location>
        <begin position="444"/>
        <end position="484"/>
    </location>
</feature>
<sequence>MQKLPEEELSLYASAIIKGSLNGVLIADENYRFIFANEMAAQITGYSTDELTHMDFRMLLSEESREKVALYYKLRQQGKKVPQNYEATFIHKNGTCRNISISSLAVNIEGLPPRTIAQVLDITEQKQAQAHNEHLVRLYNVLRRVNQSFQKAETAGELYNDICHIFTEYGHFALCWIGVPDEKREVKIEALSGPESSYMNKLSIRLENPKEREGPTAQAFLSGRYQINNKLQDNPTYQPWVNNARSHGLQASAAFPIIVNNRVEATINLYSYETDFFDEDEIDLLTEAAADIGFALEKMAGEIREKEILKQLKLSEQRYHTISEMISDYTYAHQITDTGQLSPVWTMGDIQSICGYSEKRVVNDNLWSKLVHRDDLDIFKKHASLLSKGQKSTVEYRIIAKDGRIHWIQDYAFILQKDDNQRQVVGAIKDITLLKQLHQERAEYSEKMTRIYETLADAIVVMDNQLIITDVNEAAITMFGYKRKRSLIGKPAMRFLNADALSDVVLRLKGLEVSEKLSNIPMKGARVKGKSFPIEVSFSKLLDEKEKWIGLVAVVKDVTLRDRKNREIKSIKEQLENIIANSPAALYALEVRRSKQIPIFVSDNLPVMLGYTLQEFSHDEKWWKSRIHPDDLKRVLDNQKKLYREGHLIHEYRIRHKKGHYIWIHDELNVVRNEHDIPIMIMGSWVNITERKMAEEELRFLALALRSVNEYVSITDLSDKLIFVNEALCQAYGYSSEELLGQDVRVLQSKNESENPVKKISAATQAGGWQGELINLRKDGSTFPIHLSTSVVRDDKKEPIAYIGVARDISELKDLQERLLQAHRMEAIGRLAGGVAHDFNNLLTVILGSCQLAQLQFEPDHAIMPLMTQIEHASDRAAQLTRQLLAFSRKQVMETKLFNINNSIRHMAKMLYRLLGEHIELNLILDDDLGAILADPSQFEMVVMNLCVNSRDAMPNGGKIEIKTSTVQFSDVPHDSPDLEPDVPYACMSIKDTGYGMSSDILPHIFEPFFTTKAEGHGTGLGLSTVYGIVKQSHGTISVDSSDSGTTFSLYFPISSPEKVEAPAHQVLDLPEGRGHILVVEDQLEVRTLVQNVLKIKGYHVRAIGPESFQQTLDTSGEFDLLITDVVMPRITGVEVARAFSEKYPRARVLFMSGYTSDIIKESGWTISDENILRKPFSPRELLSRVADLIPTGKED</sequence>
<evidence type="ECO:0000256" key="4">
    <source>
        <dbReference type="ARBA" id="ARBA00022679"/>
    </source>
</evidence>
<dbReference type="SUPFAM" id="SSF47384">
    <property type="entry name" value="Homodimeric domain of signal transducing histidine kinase"/>
    <property type="match status" value="1"/>
</dbReference>
<feature type="domain" description="PAS" evidence="9">
    <location>
        <begin position="571"/>
        <end position="646"/>
    </location>
</feature>
<dbReference type="InterPro" id="IPR004358">
    <property type="entry name" value="Sig_transdc_His_kin-like_C"/>
</dbReference>
<dbReference type="NCBIfam" id="TIGR00229">
    <property type="entry name" value="sensory_box"/>
    <property type="match status" value="5"/>
</dbReference>
<gene>
    <name evidence="11" type="ORF">ENJ10_12190</name>
</gene>
<dbReference type="GO" id="GO:0006355">
    <property type="term" value="P:regulation of DNA-templated transcription"/>
    <property type="evidence" value="ECO:0007669"/>
    <property type="project" value="InterPro"/>
</dbReference>
<evidence type="ECO:0000256" key="1">
    <source>
        <dbReference type="ARBA" id="ARBA00000085"/>
    </source>
</evidence>
<feature type="modified residue" description="4-aspartylphosphate" evidence="6">
    <location>
        <position position="1125"/>
    </location>
</feature>
<evidence type="ECO:0000256" key="6">
    <source>
        <dbReference type="PROSITE-ProRule" id="PRU00169"/>
    </source>
</evidence>
<dbReference type="Gene3D" id="3.30.450.20">
    <property type="entry name" value="PAS domain"/>
    <property type="match status" value="5"/>
</dbReference>
<dbReference type="Pfam" id="PF13185">
    <property type="entry name" value="GAF_2"/>
    <property type="match status" value="1"/>
</dbReference>
<evidence type="ECO:0000313" key="11">
    <source>
        <dbReference type="EMBL" id="HED11442.1"/>
    </source>
</evidence>
<dbReference type="InterPro" id="IPR003594">
    <property type="entry name" value="HATPase_dom"/>
</dbReference>
<dbReference type="Gene3D" id="3.30.450.40">
    <property type="match status" value="1"/>
</dbReference>
<dbReference type="SUPFAM" id="SSF52172">
    <property type="entry name" value="CheY-like"/>
    <property type="match status" value="1"/>
</dbReference>
<dbReference type="InterPro" id="IPR001789">
    <property type="entry name" value="Sig_transdc_resp-reg_receiver"/>
</dbReference>
<organism evidence="11">
    <name type="scientific">Caldithrix abyssi</name>
    <dbReference type="NCBI Taxonomy" id="187145"/>
    <lineage>
        <taxon>Bacteria</taxon>
        <taxon>Pseudomonadati</taxon>
        <taxon>Calditrichota</taxon>
        <taxon>Calditrichia</taxon>
        <taxon>Calditrichales</taxon>
        <taxon>Calditrichaceae</taxon>
        <taxon>Caldithrix</taxon>
    </lineage>
</organism>
<dbReference type="InterPro" id="IPR003018">
    <property type="entry name" value="GAF"/>
</dbReference>
<name>A0A7V1PVI7_CALAY</name>
<dbReference type="PANTHER" id="PTHR43304">
    <property type="entry name" value="PHYTOCHROME-LIKE PROTEIN CPH1"/>
    <property type="match status" value="1"/>
</dbReference>
<evidence type="ECO:0000256" key="2">
    <source>
        <dbReference type="ARBA" id="ARBA00012438"/>
    </source>
</evidence>
<dbReference type="InterPro" id="IPR005467">
    <property type="entry name" value="His_kinase_dom"/>
</dbReference>
<proteinExistence type="predicted"/>
<dbReference type="InterPro" id="IPR013655">
    <property type="entry name" value="PAS_fold_3"/>
</dbReference>
<comment type="catalytic activity">
    <reaction evidence="1">
        <text>ATP + protein L-histidine = ADP + protein N-phospho-L-histidine.</text>
        <dbReference type="EC" id="2.7.13.3"/>
    </reaction>
</comment>
<dbReference type="InterPro" id="IPR000700">
    <property type="entry name" value="PAS-assoc_C"/>
</dbReference>
<accession>A0A7V1PVI7</accession>
<dbReference type="InterPro" id="IPR001610">
    <property type="entry name" value="PAC"/>
</dbReference>
<protein>
    <recommendedName>
        <fullName evidence="2">histidine kinase</fullName>
        <ecNumber evidence="2">2.7.13.3</ecNumber>
    </recommendedName>
</protein>
<reference evidence="11" key="1">
    <citation type="journal article" date="2020" name="mSystems">
        <title>Genome- and Community-Level Interaction Insights into Carbon Utilization and Element Cycling Functions of Hydrothermarchaeota in Hydrothermal Sediment.</title>
        <authorList>
            <person name="Zhou Z."/>
            <person name="Liu Y."/>
            <person name="Xu W."/>
            <person name="Pan J."/>
            <person name="Luo Z.H."/>
            <person name="Li M."/>
        </authorList>
    </citation>
    <scope>NUCLEOTIDE SEQUENCE [LARGE SCALE GENOMIC DNA]</scope>
    <source>
        <strain evidence="11">HyVt-456</strain>
    </source>
</reference>
<dbReference type="CDD" id="cd00130">
    <property type="entry name" value="PAS"/>
    <property type="match status" value="5"/>
</dbReference>
<dbReference type="SMART" id="SM00091">
    <property type="entry name" value="PAS"/>
    <property type="match status" value="4"/>
</dbReference>
<dbReference type="PANTHER" id="PTHR43304:SF1">
    <property type="entry name" value="PAC DOMAIN-CONTAINING PROTEIN"/>
    <property type="match status" value="1"/>
</dbReference>
<dbReference type="InterPro" id="IPR029016">
    <property type="entry name" value="GAF-like_dom_sf"/>
</dbReference>
<feature type="domain" description="PAS" evidence="9">
    <location>
        <begin position="16"/>
        <end position="68"/>
    </location>
</feature>
<dbReference type="EC" id="2.7.13.3" evidence="2"/>
<dbReference type="InterPro" id="IPR011006">
    <property type="entry name" value="CheY-like_superfamily"/>
</dbReference>
<dbReference type="Pfam" id="PF00989">
    <property type="entry name" value="PAS"/>
    <property type="match status" value="1"/>
</dbReference>
<comment type="caution">
    <text evidence="11">The sequence shown here is derived from an EMBL/GenBank/DDBJ whole genome shotgun (WGS) entry which is preliminary data.</text>
</comment>
<dbReference type="PROSITE" id="PS50112">
    <property type="entry name" value="PAS"/>
    <property type="match status" value="4"/>
</dbReference>
<feature type="domain" description="PAC" evidence="10">
    <location>
        <begin position="83"/>
        <end position="134"/>
    </location>
</feature>
<dbReference type="InterPro" id="IPR003661">
    <property type="entry name" value="HisK_dim/P_dom"/>
</dbReference>
<dbReference type="PROSITE" id="PS50109">
    <property type="entry name" value="HIS_KIN"/>
    <property type="match status" value="1"/>
</dbReference>
<dbReference type="SMART" id="SM00448">
    <property type="entry name" value="REC"/>
    <property type="match status" value="1"/>
</dbReference>
<dbReference type="InterPro" id="IPR000014">
    <property type="entry name" value="PAS"/>
</dbReference>
<dbReference type="PRINTS" id="PR00344">
    <property type="entry name" value="BCTRLSENSOR"/>
</dbReference>
<dbReference type="Gene3D" id="3.30.565.10">
    <property type="entry name" value="Histidine kinase-like ATPase, C-terminal domain"/>
    <property type="match status" value="1"/>
</dbReference>
<dbReference type="InterPro" id="IPR013767">
    <property type="entry name" value="PAS_fold"/>
</dbReference>
<dbReference type="Pfam" id="PF02518">
    <property type="entry name" value="HATPase_c"/>
    <property type="match status" value="1"/>
</dbReference>
<dbReference type="Pfam" id="PF08447">
    <property type="entry name" value="PAS_3"/>
    <property type="match status" value="2"/>
</dbReference>
<dbReference type="Proteomes" id="UP000886005">
    <property type="component" value="Unassembled WGS sequence"/>
</dbReference>
<dbReference type="EMBL" id="DRLD01000342">
    <property type="protein sequence ID" value="HED11442.1"/>
    <property type="molecule type" value="Genomic_DNA"/>
</dbReference>
<evidence type="ECO:0000256" key="5">
    <source>
        <dbReference type="ARBA" id="ARBA00022777"/>
    </source>
</evidence>
<keyword evidence="4" id="KW-0808">Transferase</keyword>
<keyword evidence="3 6" id="KW-0597">Phosphoprotein</keyword>
<evidence type="ECO:0000259" key="7">
    <source>
        <dbReference type="PROSITE" id="PS50109"/>
    </source>
</evidence>
<dbReference type="SUPFAM" id="SSF55785">
    <property type="entry name" value="PYP-like sensor domain (PAS domain)"/>
    <property type="match status" value="5"/>
</dbReference>
<dbReference type="SMART" id="SM00387">
    <property type="entry name" value="HATPase_c"/>
    <property type="match status" value="1"/>
</dbReference>
<dbReference type="Pfam" id="PF13426">
    <property type="entry name" value="PAS_9"/>
    <property type="match status" value="2"/>
</dbReference>
<dbReference type="Gene3D" id="1.10.287.130">
    <property type="match status" value="1"/>
</dbReference>